<keyword evidence="1 5" id="KW-0238">DNA-binding</keyword>
<dbReference type="Pfam" id="PF00072">
    <property type="entry name" value="Response_reg"/>
    <property type="match status" value="1"/>
</dbReference>
<dbReference type="PROSITE" id="PS50110">
    <property type="entry name" value="RESPONSE_REGULATORY"/>
    <property type="match status" value="1"/>
</dbReference>
<gene>
    <name evidence="5" type="ORF">EIZ48_07835</name>
</gene>
<dbReference type="PANTHER" id="PTHR43214:SF42">
    <property type="entry name" value="TRANSCRIPTIONAL REGULATORY PROTEIN DESR"/>
    <property type="match status" value="1"/>
</dbReference>
<dbReference type="Pfam" id="PF00196">
    <property type="entry name" value="GerE"/>
    <property type="match status" value="1"/>
</dbReference>
<accession>A0ABW9YFW4</accession>
<dbReference type="Gene3D" id="3.40.50.2300">
    <property type="match status" value="1"/>
</dbReference>
<dbReference type="RefSeq" id="WP_160649884.1">
    <property type="nucleotide sequence ID" value="NZ_RSEJ01000006.1"/>
</dbReference>
<dbReference type="InterPro" id="IPR016032">
    <property type="entry name" value="Sig_transdc_resp-reg_C-effctor"/>
</dbReference>
<dbReference type="SMART" id="SM00448">
    <property type="entry name" value="REC"/>
    <property type="match status" value="1"/>
</dbReference>
<dbReference type="SMART" id="SM00421">
    <property type="entry name" value="HTH_LUXR"/>
    <property type="match status" value="1"/>
</dbReference>
<feature type="domain" description="Response regulatory" evidence="4">
    <location>
        <begin position="3"/>
        <end position="119"/>
    </location>
</feature>
<dbReference type="CDD" id="cd19930">
    <property type="entry name" value="REC_DesR-like"/>
    <property type="match status" value="1"/>
</dbReference>
<evidence type="ECO:0000313" key="5">
    <source>
        <dbReference type="EMBL" id="NBI52481.1"/>
    </source>
</evidence>
<protein>
    <submittedName>
        <fullName evidence="5">DNA-binding response regulator</fullName>
    </submittedName>
</protein>
<reference evidence="5 6" key="1">
    <citation type="journal article" date="2017" name="Int. J. Syst. Evol. Microbiol.">
        <title>Photobacterium alginatilyticum sp. nov., a marine bacterium isolated from bottom seawater.</title>
        <authorList>
            <person name="Wang X."/>
            <person name="Wang Y."/>
            <person name="Yang X."/>
            <person name="Sun H."/>
            <person name="Li B."/>
            <person name="Zhang X.H."/>
        </authorList>
    </citation>
    <scope>NUCLEOTIDE SEQUENCE [LARGE SCALE GENOMIC DNA]</scope>
    <source>
        <strain evidence="5 6">P03D4</strain>
    </source>
</reference>
<dbReference type="PANTHER" id="PTHR43214">
    <property type="entry name" value="TWO-COMPONENT RESPONSE REGULATOR"/>
    <property type="match status" value="1"/>
</dbReference>
<dbReference type="InterPro" id="IPR011006">
    <property type="entry name" value="CheY-like_superfamily"/>
</dbReference>
<feature type="domain" description="HTH luxR-type" evidence="3">
    <location>
        <begin position="133"/>
        <end position="198"/>
    </location>
</feature>
<evidence type="ECO:0000259" key="4">
    <source>
        <dbReference type="PROSITE" id="PS50110"/>
    </source>
</evidence>
<keyword evidence="2" id="KW-0597">Phosphoprotein</keyword>
<dbReference type="PROSITE" id="PS50043">
    <property type="entry name" value="HTH_LUXR_2"/>
    <property type="match status" value="1"/>
</dbReference>
<dbReference type="Proteomes" id="UP000738517">
    <property type="component" value="Unassembled WGS sequence"/>
</dbReference>
<proteinExistence type="predicted"/>
<sequence length="200" mass="22294">MLKIMLVEDQTMLLGTMATLLDMYDDFSVVKKAKDGHEATDYLANNPVDIIITDLEMPNKTGLELAEDVKQHYPGIKVIVVTTFSRSGYLKRALDCGVKGYLLKDSPFEELVDAIRRVHQGETVVESNLAIAALTDKDPLTDKERKILRLVGSNFSNKEIAGKLFLGEGTVRNYISISISKLNASNRVDAYRIAKENGWL</sequence>
<dbReference type="CDD" id="cd06170">
    <property type="entry name" value="LuxR_C_like"/>
    <property type="match status" value="1"/>
</dbReference>
<dbReference type="SUPFAM" id="SSF52172">
    <property type="entry name" value="CheY-like"/>
    <property type="match status" value="1"/>
</dbReference>
<comment type="caution">
    <text evidence="5">The sequence shown here is derived from an EMBL/GenBank/DDBJ whole genome shotgun (WGS) entry which is preliminary data.</text>
</comment>
<evidence type="ECO:0000259" key="3">
    <source>
        <dbReference type="PROSITE" id="PS50043"/>
    </source>
</evidence>
<organism evidence="5 6">
    <name type="scientific">Photobacterium alginatilyticum</name>
    <dbReference type="NCBI Taxonomy" id="1775171"/>
    <lineage>
        <taxon>Bacteria</taxon>
        <taxon>Pseudomonadati</taxon>
        <taxon>Pseudomonadota</taxon>
        <taxon>Gammaproteobacteria</taxon>
        <taxon>Vibrionales</taxon>
        <taxon>Vibrionaceae</taxon>
        <taxon>Photobacterium</taxon>
    </lineage>
</organism>
<dbReference type="SUPFAM" id="SSF46894">
    <property type="entry name" value="C-terminal effector domain of the bipartite response regulators"/>
    <property type="match status" value="1"/>
</dbReference>
<feature type="modified residue" description="4-aspartylphosphate" evidence="2">
    <location>
        <position position="54"/>
    </location>
</feature>
<dbReference type="InterPro" id="IPR000792">
    <property type="entry name" value="Tscrpt_reg_LuxR_C"/>
</dbReference>
<evidence type="ECO:0000256" key="2">
    <source>
        <dbReference type="PROSITE-ProRule" id="PRU00169"/>
    </source>
</evidence>
<dbReference type="PRINTS" id="PR00038">
    <property type="entry name" value="HTHLUXR"/>
</dbReference>
<evidence type="ECO:0000313" key="6">
    <source>
        <dbReference type="Proteomes" id="UP000738517"/>
    </source>
</evidence>
<dbReference type="EMBL" id="RSEJ01000006">
    <property type="protein sequence ID" value="NBI52481.1"/>
    <property type="molecule type" value="Genomic_DNA"/>
</dbReference>
<dbReference type="InterPro" id="IPR001789">
    <property type="entry name" value="Sig_transdc_resp-reg_receiver"/>
</dbReference>
<dbReference type="GO" id="GO:0003677">
    <property type="term" value="F:DNA binding"/>
    <property type="evidence" value="ECO:0007669"/>
    <property type="project" value="UniProtKB-KW"/>
</dbReference>
<keyword evidence="6" id="KW-1185">Reference proteome</keyword>
<dbReference type="InterPro" id="IPR039420">
    <property type="entry name" value="WalR-like"/>
</dbReference>
<evidence type="ECO:0000256" key="1">
    <source>
        <dbReference type="ARBA" id="ARBA00023125"/>
    </source>
</evidence>
<name>A0ABW9YFW4_9GAMM</name>